<feature type="transmembrane region" description="Helical" evidence="1">
    <location>
        <begin position="85"/>
        <end position="105"/>
    </location>
</feature>
<evidence type="ECO:0000313" key="2">
    <source>
        <dbReference type="EMBL" id="MBB6729681.1"/>
    </source>
</evidence>
<protein>
    <recommendedName>
        <fullName evidence="4">DUF5668 domain-containing protein</fullName>
    </recommendedName>
</protein>
<accession>A0A7X0VT94</accession>
<reference evidence="2 3" key="1">
    <citation type="submission" date="2020-08" db="EMBL/GenBank/DDBJ databases">
        <title>Cohnella phylogeny.</title>
        <authorList>
            <person name="Dunlap C."/>
        </authorList>
    </citation>
    <scope>NUCLEOTIDE SEQUENCE [LARGE SCALE GENOMIC DNA]</scope>
    <source>
        <strain evidence="2 3">CBP 2801</strain>
    </source>
</reference>
<dbReference type="EMBL" id="JACJVO010000002">
    <property type="protein sequence ID" value="MBB6729681.1"/>
    <property type="molecule type" value="Genomic_DNA"/>
</dbReference>
<gene>
    <name evidence="2" type="ORF">H7C18_02070</name>
</gene>
<feature type="transmembrane region" description="Helical" evidence="1">
    <location>
        <begin position="112"/>
        <end position="130"/>
    </location>
</feature>
<feature type="transmembrane region" description="Helical" evidence="1">
    <location>
        <begin position="136"/>
        <end position="155"/>
    </location>
</feature>
<name>A0A7X0VT94_9BACL</name>
<feature type="transmembrane region" description="Helical" evidence="1">
    <location>
        <begin position="58"/>
        <end position="79"/>
    </location>
</feature>
<feature type="transmembrane region" description="Helical" evidence="1">
    <location>
        <begin position="7"/>
        <end position="27"/>
    </location>
</feature>
<evidence type="ECO:0000313" key="3">
    <source>
        <dbReference type="Proteomes" id="UP000564644"/>
    </source>
</evidence>
<organism evidence="2 3">
    <name type="scientific">Cohnella zeiphila</name>
    <dbReference type="NCBI Taxonomy" id="2761120"/>
    <lineage>
        <taxon>Bacteria</taxon>
        <taxon>Bacillati</taxon>
        <taxon>Bacillota</taxon>
        <taxon>Bacilli</taxon>
        <taxon>Bacillales</taxon>
        <taxon>Paenibacillaceae</taxon>
        <taxon>Cohnella</taxon>
    </lineage>
</organism>
<keyword evidence="3" id="KW-1185">Reference proteome</keyword>
<keyword evidence="1" id="KW-1133">Transmembrane helix</keyword>
<evidence type="ECO:0008006" key="4">
    <source>
        <dbReference type="Google" id="ProtNLM"/>
    </source>
</evidence>
<feature type="transmembrane region" description="Helical" evidence="1">
    <location>
        <begin position="33"/>
        <end position="51"/>
    </location>
</feature>
<dbReference type="RefSeq" id="WP_185127351.1">
    <property type="nucleotide sequence ID" value="NZ_JACJVO010000002.1"/>
</dbReference>
<proteinExistence type="predicted"/>
<keyword evidence="1" id="KW-0472">Membrane</keyword>
<dbReference type="AlphaFoldDB" id="A0A7X0VT94"/>
<dbReference type="Proteomes" id="UP000564644">
    <property type="component" value="Unassembled WGS sequence"/>
</dbReference>
<sequence>MNKQSAAVGVLILAAGLVILLGKLGVFAFIGTVFWPLFILIPGILLHVLYFGRLLPAVSLIPAGILTVVSVLLLVGNWFDWSSMKYLWPFFLFAVAVGLYEYYMFGEVRTRGLWTASVVLAALSVVLFLLTLMWTWGLYIIAIVLILLGGWMVWFRPRFR</sequence>
<evidence type="ECO:0000256" key="1">
    <source>
        <dbReference type="SAM" id="Phobius"/>
    </source>
</evidence>
<comment type="caution">
    <text evidence="2">The sequence shown here is derived from an EMBL/GenBank/DDBJ whole genome shotgun (WGS) entry which is preliminary data.</text>
</comment>
<keyword evidence="1" id="KW-0812">Transmembrane</keyword>